<protein>
    <recommendedName>
        <fullName evidence="2">JAB1/MPN/MOV34 metalloenzyme domain-containing protein</fullName>
    </recommendedName>
</protein>
<dbReference type="EMBL" id="HG670306">
    <property type="protein sequence ID" value="CDM81395.1"/>
    <property type="molecule type" value="Genomic_DNA"/>
</dbReference>
<name>A0A077RWG3_WHEAT</name>
<dbReference type="AlphaFoldDB" id="A0A077RWG3"/>
<sequence length="538" mass="60082">MPPPDAATLSTRIGAFRLHPNVVRNFFEHHSRVKDEAALCGDSSSFSSEDVPRMSGCVIGMKSGQTVEIVDSLDILLDPVSGTLCRALLEKKDHYKERCPGSIVLGWYSSGTRSAAVQDTDMQIHKALMDAKGRAFYLLLDPAIKAPQMDLRVCIYDSVLSATDGGPQLNLVKFNCTTEAISTLGFIKVDNKSIAWDSVVGPGEDLENFILKFNFTQPLIVPDAQLKYVLENKLKVICWLDAHIVHEMTWGLKYVLGEFVPEEKDNLTNEYHLPLSKELEKKVKACGFSVSPRMLPHDALFYLSYILQEVGKLSTSDITVVIDREFITTIGYMYKLELTSDSLSVFLHHKFDDCFYGRRMSDLEFAKAIADRLHFSEEIRPNYGEYSKQDILRFTEFILAAPDLKNDAMSHLKLMEAAASEDPLAVPDKKHSCLKKEEDDRPKKLGTRRRRAAESAFKMPASNKKAKVAIPPSQKTGDNEGVVHVATSHPAKKTGRTLTSRAGQKAWGSRLLRASWVWLGLSPARRSNKPSASLRPSS</sequence>
<evidence type="ECO:0000256" key="1">
    <source>
        <dbReference type="SAM" id="MobiDB-lite"/>
    </source>
</evidence>
<evidence type="ECO:0000259" key="2">
    <source>
        <dbReference type="Pfam" id="PF01398"/>
    </source>
</evidence>
<feature type="region of interest" description="Disordered" evidence="1">
    <location>
        <begin position="426"/>
        <end position="480"/>
    </location>
</feature>
<evidence type="ECO:0000313" key="3">
    <source>
        <dbReference type="EMBL" id="CDM81395.1"/>
    </source>
</evidence>
<dbReference type="HOGENOM" id="CLU_506630_0_0_1"/>
<organism evidence="3">
    <name type="scientific">Triticum aestivum</name>
    <name type="common">Wheat</name>
    <dbReference type="NCBI Taxonomy" id="4565"/>
    <lineage>
        <taxon>Eukaryota</taxon>
        <taxon>Viridiplantae</taxon>
        <taxon>Streptophyta</taxon>
        <taxon>Embryophyta</taxon>
        <taxon>Tracheophyta</taxon>
        <taxon>Spermatophyta</taxon>
        <taxon>Magnoliopsida</taxon>
        <taxon>Liliopsida</taxon>
        <taxon>Poales</taxon>
        <taxon>Poaceae</taxon>
        <taxon>BOP clade</taxon>
        <taxon>Pooideae</taxon>
        <taxon>Triticodae</taxon>
        <taxon>Triticeae</taxon>
        <taxon>Triticinae</taxon>
        <taxon>Triticum</taxon>
    </lineage>
</organism>
<reference evidence="3" key="1">
    <citation type="journal article" date="2014" name="Science">
        <title>Structural and functional partitioning of bread wheat chromosome 3B.</title>
        <authorList>
            <person name="Choulet F."/>
            <person name="Alberti A."/>
            <person name="Theil S."/>
            <person name="Glover N."/>
            <person name="Barbe V."/>
            <person name="Daron J."/>
            <person name="Pingault L."/>
            <person name="Sourdille P."/>
            <person name="Couloux A."/>
            <person name="Paux E."/>
            <person name="Leroy P."/>
            <person name="Mangenot S."/>
            <person name="Guilhot N."/>
            <person name="Le Gouis J."/>
            <person name="Balfourier F."/>
            <person name="Alaux M."/>
            <person name="Jamilloux V."/>
            <person name="Poulain J."/>
            <person name="Durand C."/>
            <person name="Bellec A."/>
            <person name="Gaspin C."/>
            <person name="Safar J."/>
            <person name="Dolezel J."/>
            <person name="Rogers J."/>
            <person name="Vandepoele K."/>
            <person name="Aury J.M."/>
            <person name="Mayer K."/>
            <person name="Berges H."/>
            <person name="Quesneville H."/>
            <person name="Wincker P."/>
            <person name="Feuillet C."/>
        </authorList>
    </citation>
    <scope>NUCLEOTIDE SEQUENCE</scope>
</reference>
<dbReference type="InterPro" id="IPR000555">
    <property type="entry name" value="JAMM/MPN+_dom"/>
</dbReference>
<gene>
    <name evidence="3" type="ORF">TRAES_3BF068500080CFD_c1</name>
</gene>
<feature type="domain" description="JAB1/MPN/MOV34 metalloenzyme" evidence="2">
    <location>
        <begin position="16"/>
        <end position="130"/>
    </location>
</feature>
<proteinExistence type="predicted"/>
<dbReference type="PANTHER" id="PTHR10540">
    <property type="entry name" value="EUKARYOTIC TRANSLATION INITIATION FACTOR 3 SUBUNIT F-RELATED"/>
    <property type="match status" value="1"/>
</dbReference>
<dbReference type="Gene3D" id="3.40.140.10">
    <property type="entry name" value="Cytidine Deaminase, domain 2"/>
    <property type="match status" value="1"/>
</dbReference>
<feature type="compositionally biased region" description="Basic and acidic residues" evidence="1">
    <location>
        <begin position="427"/>
        <end position="443"/>
    </location>
</feature>
<dbReference type="Pfam" id="PF01398">
    <property type="entry name" value="JAB"/>
    <property type="match status" value="1"/>
</dbReference>
<dbReference type="GO" id="GO:0008237">
    <property type="term" value="F:metallopeptidase activity"/>
    <property type="evidence" value="ECO:0007669"/>
    <property type="project" value="InterPro"/>
</dbReference>
<dbReference type="ExpressionAtlas" id="A0A077RWG3">
    <property type="expression patterns" value="baseline"/>
</dbReference>
<accession>A0A077RWG3</accession>
<dbReference type="PANTHER" id="PTHR10540:SF29">
    <property type="entry name" value="COP9 SIGNALOSOME COMPLEX SUBUNIT 6"/>
    <property type="match status" value="1"/>
</dbReference>